<sequence length="223" mass="24153">MTSATVLVRSPVERDAPRLADIHISAWRAAYRKVMSDEYLDGLNPEAQTRGWRRNITEPRSGTFHLVAETDSGVAGFCIFGPAEGAAESDSESASASATGQLYAINVHPDSWAQGVGSALFAAAEEKLLSLGYTRAFLWVEASNKRAIDFYTRRGWLDDGGTLQDTRFDPPVSERRHSRDLLSEVASVSFNHLDFATAATRRRGPGATEQPPPDGADGGQAEP</sequence>
<dbReference type="CDD" id="cd04301">
    <property type="entry name" value="NAT_SF"/>
    <property type="match status" value="1"/>
</dbReference>
<evidence type="ECO:0000259" key="4">
    <source>
        <dbReference type="PROSITE" id="PS51186"/>
    </source>
</evidence>
<keyword evidence="1" id="KW-0808">Transferase</keyword>
<dbReference type="InterPro" id="IPR016181">
    <property type="entry name" value="Acyl_CoA_acyltransferase"/>
</dbReference>
<dbReference type="InterPro" id="IPR050832">
    <property type="entry name" value="Bact_Acetyltransf"/>
</dbReference>
<dbReference type="KEGG" id="asun:KG104_12555"/>
<evidence type="ECO:0000256" key="3">
    <source>
        <dbReference type="SAM" id="MobiDB-lite"/>
    </source>
</evidence>
<organism evidence="5 6">
    <name type="scientific">Arthrobacter sunyaminii</name>
    <dbReference type="NCBI Taxonomy" id="2816859"/>
    <lineage>
        <taxon>Bacteria</taxon>
        <taxon>Bacillati</taxon>
        <taxon>Actinomycetota</taxon>
        <taxon>Actinomycetes</taxon>
        <taxon>Micrococcales</taxon>
        <taxon>Micrococcaceae</taxon>
        <taxon>Arthrobacter</taxon>
    </lineage>
</organism>
<dbReference type="InterPro" id="IPR000182">
    <property type="entry name" value="GNAT_dom"/>
</dbReference>
<dbReference type="PANTHER" id="PTHR43877:SF1">
    <property type="entry name" value="ACETYLTRANSFERASE"/>
    <property type="match status" value="1"/>
</dbReference>
<dbReference type="EMBL" id="CP076456">
    <property type="protein sequence ID" value="QWQ35314.1"/>
    <property type="molecule type" value="Genomic_DNA"/>
</dbReference>
<protein>
    <submittedName>
        <fullName evidence="5">GNAT family N-acetyltransferase</fullName>
    </submittedName>
</protein>
<dbReference type="RefSeq" id="WP_207348041.1">
    <property type="nucleotide sequence ID" value="NZ_JAFMSP010000006.1"/>
</dbReference>
<proteinExistence type="predicted"/>
<feature type="domain" description="N-acetyltransferase" evidence="4">
    <location>
        <begin position="6"/>
        <end position="182"/>
    </location>
</feature>
<dbReference type="AlphaFoldDB" id="A0A975PE35"/>
<dbReference type="PANTHER" id="PTHR43877">
    <property type="entry name" value="AMINOALKYLPHOSPHONATE N-ACETYLTRANSFERASE-RELATED-RELATED"/>
    <property type="match status" value="1"/>
</dbReference>
<reference evidence="5" key="1">
    <citation type="submission" date="2021-06" db="EMBL/GenBank/DDBJ databases">
        <title>Novel species in genus Arthrobacter.</title>
        <authorList>
            <person name="Zhang G."/>
        </authorList>
    </citation>
    <scope>NUCLEOTIDE SEQUENCE</scope>
    <source>
        <strain evidence="5">Zg-ZUI122</strain>
    </source>
</reference>
<keyword evidence="6" id="KW-1185">Reference proteome</keyword>
<name>A0A975PE35_9MICC</name>
<dbReference type="Proteomes" id="UP000680588">
    <property type="component" value="Chromosome"/>
</dbReference>
<dbReference type="Pfam" id="PF00583">
    <property type="entry name" value="Acetyltransf_1"/>
    <property type="match status" value="1"/>
</dbReference>
<evidence type="ECO:0000256" key="1">
    <source>
        <dbReference type="ARBA" id="ARBA00022679"/>
    </source>
</evidence>
<accession>A0A975PE35</accession>
<dbReference type="PROSITE" id="PS51186">
    <property type="entry name" value="GNAT"/>
    <property type="match status" value="1"/>
</dbReference>
<evidence type="ECO:0000256" key="2">
    <source>
        <dbReference type="ARBA" id="ARBA00023315"/>
    </source>
</evidence>
<evidence type="ECO:0000313" key="6">
    <source>
        <dbReference type="Proteomes" id="UP000680588"/>
    </source>
</evidence>
<dbReference type="Gene3D" id="3.40.630.30">
    <property type="match status" value="1"/>
</dbReference>
<dbReference type="SUPFAM" id="SSF55729">
    <property type="entry name" value="Acyl-CoA N-acyltransferases (Nat)"/>
    <property type="match status" value="1"/>
</dbReference>
<evidence type="ECO:0000313" key="5">
    <source>
        <dbReference type="EMBL" id="QWQ35314.1"/>
    </source>
</evidence>
<dbReference type="GO" id="GO:0016747">
    <property type="term" value="F:acyltransferase activity, transferring groups other than amino-acyl groups"/>
    <property type="evidence" value="ECO:0007669"/>
    <property type="project" value="InterPro"/>
</dbReference>
<gene>
    <name evidence="5" type="ORF">KG104_12555</name>
</gene>
<feature type="region of interest" description="Disordered" evidence="3">
    <location>
        <begin position="197"/>
        <end position="223"/>
    </location>
</feature>
<keyword evidence="2" id="KW-0012">Acyltransferase</keyword>